<protein>
    <submittedName>
        <fullName evidence="1">Uncharacterized protein</fullName>
    </submittedName>
</protein>
<comment type="caution">
    <text evidence="1">The sequence shown here is derived from an EMBL/GenBank/DDBJ whole genome shotgun (WGS) entry which is preliminary data.</text>
</comment>
<gene>
    <name evidence="1" type="ORF">OO013_07225</name>
</gene>
<dbReference type="Proteomes" id="UP001209885">
    <property type="component" value="Unassembled WGS sequence"/>
</dbReference>
<organism evidence="1 2">
    <name type="scientific">Mangrovivirga halotolerans</name>
    <dbReference type="NCBI Taxonomy" id="2993936"/>
    <lineage>
        <taxon>Bacteria</taxon>
        <taxon>Pseudomonadati</taxon>
        <taxon>Bacteroidota</taxon>
        <taxon>Cytophagia</taxon>
        <taxon>Cytophagales</taxon>
        <taxon>Mangrovivirgaceae</taxon>
        <taxon>Mangrovivirga</taxon>
    </lineage>
</organism>
<sequence length="127" mass="14424">MRKIIKLFLIVITTASCITDPHSSLDPKYYIVNKTTSELLFRSHNLGLMDASFTQIKPEELVNTGGGGILGVDSVQFVHVDLADTIWFRNHFNGGDTNNPNHFFNGINWEKIGKRSFQYTLTNEDFE</sequence>
<keyword evidence="2" id="KW-1185">Reference proteome</keyword>
<evidence type="ECO:0000313" key="1">
    <source>
        <dbReference type="EMBL" id="MCX2743649.1"/>
    </source>
</evidence>
<dbReference type="RefSeq" id="WP_266056049.1">
    <property type="nucleotide sequence ID" value="NZ_JAPFQN010000004.1"/>
</dbReference>
<dbReference type="PROSITE" id="PS51257">
    <property type="entry name" value="PROKAR_LIPOPROTEIN"/>
    <property type="match status" value="1"/>
</dbReference>
<accession>A0ABT3RQJ6</accession>
<evidence type="ECO:0000313" key="2">
    <source>
        <dbReference type="Proteomes" id="UP001209885"/>
    </source>
</evidence>
<reference evidence="1 2" key="1">
    <citation type="submission" date="2022-11" db="EMBL/GenBank/DDBJ databases">
        <title>The characterization of three novel Bacteroidetes species and genomic analysis of their roles in tidal elemental geochemical cycles.</title>
        <authorList>
            <person name="Ma K."/>
        </authorList>
    </citation>
    <scope>NUCLEOTIDE SEQUENCE [LARGE SCALE GENOMIC DNA]</scope>
    <source>
        <strain evidence="1 2">M17</strain>
    </source>
</reference>
<proteinExistence type="predicted"/>
<name>A0ABT3RQJ6_9BACT</name>
<dbReference type="EMBL" id="JAPFQN010000004">
    <property type="protein sequence ID" value="MCX2743649.1"/>
    <property type="molecule type" value="Genomic_DNA"/>
</dbReference>